<sequence length="248" mass="25398">MAPTLVAAAVGAVLAAALLGAAFDRRAVAVVIAAAVAPDLDAVASLVVPGATNALLHALWLPLFAAGALYWDTAVGDRSRLRTRFGWRGVRLAWVAIAAFLVAGVGTDLFGSEGANLLYPIHDAYYRIDGRLVFSTQEGIVQTFVALGADGPGLLPLQSPGTTATHAIPTFVNPDGRPGLDLGADRELSLVRSGWQLVVVAAGAALIAVRAARLRRLRELGGGDDPTAETGTDAETGGAETDGTGVAR</sequence>
<dbReference type="EMBL" id="NHOA01000044">
    <property type="protein sequence ID" value="PHQ39180.1"/>
    <property type="molecule type" value="Genomic_DNA"/>
</dbReference>
<evidence type="ECO:0000313" key="3">
    <source>
        <dbReference type="EMBL" id="PHQ39180.1"/>
    </source>
</evidence>
<keyword evidence="2" id="KW-0812">Transmembrane</keyword>
<gene>
    <name evidence="3" type="ORF">DJ69_07495</name>
</gene>
<feature type="compositionally biased region" description="Low complexity" evidence="1">
    <location>
        <begin position="228"/>
        <end position="248"/>
    </location>
</feature>
<feature type="transmembrane region" description="Helical" evidence="2">
    <location>
        <begin position="194"/>
        <end position="212"/>
    </location>
</feature>
<evidence type="ECO:0008006" key="5">
    <source>
        <dbReference type="Google" id="ProtNLM"/>
    </source>
</evidence>
<comment type="caution">
    <text evidence="3">The sequence shown here is derived from an EMBL/GenBank/DDBJ whole genome shotgun (WGS) entry which is preliminary data.</text>
</comment>
<name>A0A2G1WJL8_9EURY</name>
<dbReference type="AlphaFoldDB" id="A0A2G1WJL8"/>
<evidence type="ECO:0000256" key="1">
    <source>
        <dbReference type="SAM" id="MobiDB-lite"/>
    </source>
</evidence>
<protein>
    <recommendedName>
        <fullName evidence="5">Metal-dependent hydrolase</fullName>
    </recommendedName>
</protein>
<feature type="transmembrane region" description="Helical" evidence="2">
    <location>
        <begin position="43"/>
        <end position="71"/>
    </location>
</feature>
<dbReference type="Proteomes" id="UP000222824">
    <property type="component" value="Unassembled WGS sequence"/>
</dbReference>
<feature type="region of interest" description="Disordered" evidence="1">
    <location>
        <begin position="220"/>
        <end position="248"/>
    </location>
</feature>
<reference evidence="3 4" key="1">
    <citation type="journal article" date="2014" name="Front. Microbiol.">
        <title>Population and genomic analysis of the genus Halorubrum.</title>
        <authorList>
            <person name="Fullmer M.S."/>
            <person name="Soucy S.M."/>
            <person name="Swithers K.S."/>
            <person name="Makkay A.M."/>
            <person name="Wheeler R."/>
            <person name="Ventosa A."/>
            <person name="Gogarten J.P."/>
            <person name="Papke R.T."/>
        </authorList>
    </citation>
    <scope>NUCLEOTIDE SEQUENCE [LARGE SCALE GENOMIC DNA]</scope>
    <source>
        <strain evidence="3 4">C49</strain>
    </source>
</reference>
<keyword evidence="2" id="KW-0472">Membrane</keyword>
<accession>A0A2G1WJL8</accession>
<feature type="transmembrane region" description="Helical" evidence="2">
    <location>
        <begin position="92"/>
        <end position="110"/>
    </location>
</feature>
<proteinExistence type="predicted"/>
<evidence type="ECO:0000256" key="2">
    <source>
        <dbReference type="SAM" id="Phobius"/>
    </source>
</evidence>
<evidence type="ECO:0000313" key="4">
    <source>
        <dbReference type="Proteomes" id="UP000222824"/>
    </source>
</evidence>
<dbReference type="RefSeq" id="WP_245851559.1">
    <property type="nucleotide sequence ID" value="NZ_NHOA01000044.1"/>
</dbReference>
<organism evidence="3 4">
    <name type="scientific">Halorubrum persicum</name>
    <dbReference type="NCBI Taxonomy" id="1383844"/>
    <lineage>
        <taxon>Archaea</taxon>
        <taxon>Methanobacteriati</taxon>
        <taxon>Methanobacteriota</taxon>
        <taxon>Stenosarchaea group</taxon>
        <taxon>Halobacteria</taxon>
        <taxon>Halobacteriales</taxon>
        <taxon>Haloferacaceae</taxon>
        <taxon>Halorubrum</taxon>
    </lineage>
</organism>
<keyword evidence="2" id="KW-1133">Transmembrane helix</keyword>
<keyword evidence="4" id="KW-1185">Reference proteome</keyword>